<comment type="caution">
    <text evidence="4">The sequence shown here is derived from an EMBL/GenBank/DDBJ whole genome shotgun (WGS) entry which is preliminary data.</text>
</comment>
<dbReference type="SUPFAM" id="SSF55136">
    <property type="entry name" value="Probable bacterial effector-binding domain"/>
    <property type="match status" value="1"/>
</dbReference>
<evidence type="ECO:0000256" key="1">
    <source>
        <dbReference type="ARBA" id="ARBA00023015"/>
    </source>
</evidence>
<organism evidence="4 5">
    <name type="scientific">Zhenhengia yiwuensis</name>
    <dbReference type="NCBI Taxonomy" id="2763666"/>
    <lineage>
        <taxon>Bacteria</taxon>
        <taxon>Bacillati</taxon>
        <taxon>Bacillota</taxon>
        <taxon>Clostridia</taxon>
        <taxon>Lachnospirales</taxon>
        <taxon>Lachnospiraceae</taxon>
        <taxon>Zhenhengia</taxon>
    </lineage>
</organism>
<proteinExistence type="predicted"/>
<evidence type="ECO:0000259" key="3">
    <source>
        <dbReference type="PROSITE" id="PS01124"/>
    </source>
</evidence>
<reference evidence="4" key="1">
    <citation type="submission" date="2020-08" db="EMBL/GenBank/DDBJ databases">
        <title>Genome public.</title>
        <authorList>
            <person name="Liu C."/>
            <person name="Sun Q."/>
        </authorList>
    </citation>
    <scope>NUCLEOTIDE SEQUENCE</scope>
    <source>
        <strain evidence="4">NSJ-12</strain>
    </source>
</reference>
<protein>
    <submittedName>
        <fullName evidence="4">AraC family transcriptional regulator</fullName>
    </submittedName>
</protein>
<dbReference type="PANTHER" id="PTHR43068">
    <property type="entry name" value="SLR1854 PROTEIN"/>
    <property type="match status" value="1"/>
</dbReference>
<evidence type="ECO:0000313" key="4">
    <source>
        <dbReference type="EMBL" id="MBC8578145.1"/>
    </source>
</evidence>
<dbReference type="RefSeq" id="WP_249331212.1">
    <property type="nucleotide sequence ID" value="NZ_JACRSY010000002.1"/>
</dbReference>
<keyword evidence="1" id="KW-0805">Transcription regulation</keyword>
<dbReference type="InterPro" id="IPR029441">
    <property type="entry name" value="Cass2"/>
</dbReference>
<dbReference type="SUPFAM" id="SSF46689">
    <property type="entry name" value="Homeodomain-like"/>
    <property type="match status" value="2"/>
</dbReference>
<evidence type="ECO:0000313" key="5">
    <source>
        <dbReference type="Proteomes" id="UP000655830"/>
    </source>
</evidence>
<dbReference type="Pfam" id="PF12833">
    <property type="entry name" value="HTH_18"/>
    <property type="match status" value="1"/>
</dbReference>
<dbReference type="AlphaFoldDB" id="A0A926EGG9"/>
<dbReference type="GO" id="GO:0003700">
    <property type="term" value="F:DNA-binding transcription factor activity"/>
    <property type="evidence" value="ECO:0007669"/>
    <property type="project" value="InterPro"/>
</dbReference>
<evidence type="ECO:0000256" key="2">
    <source>
        <dbReference type="ARBA" id="ARBA00023163"/>
    </source>
</evidence>
<dbReference type="Gene3D" id="1.10.10.60">
    <property type="entry name" value="Homeodomain-like"/>
    <property type="match status" value="2"/>
</dbReference>
<dbReference type="Gene3D" id="3.20.80.10">
    <property type="entry name" value="Regulatory factor, effector binding domain"/>
    <property type="match status" value="1"/>
</dbReference>
<gene>
    <name evidence="4" type="ORF">H8718_01140</name>
</gene>
<keyword evidence="2" id="KW-0804">Transcription</keyword>
<dbReference type="InterPro" id="IPR010499">
    <property type="entry name" value="AraC_E-bd"/>
</dbReference>
<dbReference type="PANTHER" id="PTHR43068:SF1">
    <property type="entry name" value="SLR1854 PROTEIN"/>
    <property type="match status" value="1"/>
</dbReference>
<dbReference type="PROSITE" id="PS01124">
    <property type="entry name" value="HTH_ARAC_FAMILY_2"/>
    <property type="match status" value="1"/>
</dbReference>
<dbReference type="Pfam" id="PF14526">
    <property type="entry name" value="Cass2"/>
    <property type="match status" value="1"/>
</dbReference>
<dbReference type="SMART" id="SM00342">
    <property type="entry name" value="HTH_ARAC"/>
    <property type="match status" value="1"/>
</dbReference>
<dbReference type="SMART" id="SM00871">
    <property type="entry name" value="AraC_E_bind"/>
    <property type="match status" value="1"/>
</dbReference>
<feature type="domain" description="HTH araC/xylS-type" evidence="3">
    <location>
        <begin position="8"/>
        <end position="105"/>
    </location>
</feature>
<dbReference type="InterPro" id="IPR009057">
    <property type="entry name" value="Homeodomain-like_sf"/>
</dbReference>
<dbReference type="InterPro" id="IPR011256">
    <property type="entry name" value="Reg_factor_effector_dom_sf"/>
</dbReference>
<sequence length="294" mass="34143">MNYSKDMERCIAFIEAHIKEKITALDVAQELGYSRYHFCRVFSSCKGMSVTEYIRHRRLSLGAVEMLKGRKIIDIALDYGFETHNGFTKAFRKAFHYSPTQYMARMAGYKEAKNTFEIGGYMMKPMIIKKDAFKVAGYGIQTNIEGTNYTRDIASFWSYYEGENLESKMYEILNPPKHGEVGLCVPSSEKGNVTYLLGVIVEDFSKITEDMLTVEVPEAQYAVFTTPPVDTSQDEEQKEFAEMIKATWKYIFEEWFKESGYSYDESKLDFEFYDERCHGRVDTVMEIYVPIKKL</sequence>
<dbReference type="Proteomes" id="UP000655830">
    <property type="component" value="Unassembled WGS sequence"/>
</dbReference>
<dbReference type="GO" id="GO:0043565">
    <property type="term" value="F:sequence-specific DNA binding"/>
    <property type="evidence" value="ECO:0007669"/>
    <property type="project" value="InterPro"/>
</dbReference>
<keyword evidence="5" id="KW-1185">Reference proteome</keyword>
<dbReference type="EMBL" id="JACRSY010000002">
    <property type="protein sequence ID" value="MBC8578145.1"/>
    <property type="molecule type" value="Genomic_DNA"/>
</dbReference>
<name>A0A926EGG9_9FIRM</name>
<dbReference type="InterPro" id="IPR018060">
    <property type="entry name" value="HTH_AraC"/>
</dbReference>
<accession>A0A926EGG9</accession>